<dbReference type="PROSITE" id="PS00463">
    <property type="entry name" value="ZN2_CY6_FUNGAL_1"/>
    <property type="match status" value="1"/>
</dbReference>
<reference evidence="8" key="4">
    <citation type="submission" date="2015-04" db="EMBL/GenBank/DDBJ databases">
        <title>Maintaining two mating types: Structure of the mating type locus and its role in heterokaryosis in Podospora anserina.</title>
        <authorList>
            <person name="Grognet P."/>
            <person name="Bidard F."/>
            <person name="Kuchly C."/>
            <person name="Chan Ho Tong L."/>
            <person name="Coppin E."/>
            <person name="Ait Benkhali J."/>
            <person name="Couloux A."/>
            <person name="Wincker P."/>
            <person name="Debuchy R."/>
            <person name="Silar P."/>
        </authorList>
    </citation>
    <scope>NUCLEOTIDE SEQUENCE</scope>
</reference>
<sequence>MGDPPATPTSATVDASPSIASSSSSNIRKERGAIAAQACDTCRSRKQRCDEQRPKCGTCQKFRLECNYREPVPTKKDKTLVEILERLKGLDDRLLNLETKVDDLGHRGSAGPSALGFPHLQAPDYASQAGAAMIDPALTAAPFNLQHDLSRNAPVGQDQYKYVSSVHQMLGWPAVQQLFASIQARLPHVNFSSLERDGVSHMLGVHRPESQGLPSEGTMRTERSPGLLTTLTWENVRMWSQAYFDTMNLFYPILDRQSFMQETLPSLYRSGFSNSISSTIALLVFALGEVSLEGREGAPVHVYNGRASGVKGGSKAHPPGLSLFNEARSRMGFDLTECSLENVQIFALASAYYGSCFYPMDFWRMTASTSLALQALITSNPGELSSPRVDMIRRAFWHCSILETSLNLELGFPLTGLERMENNVGLPTFSGPFCEDDVISNQQSHFQEHFASQIVLRRLLVGFHHALSNTAPMSAQLGGVPTPFTSANNSPSLSQITIQQLGLQLEQWRGMLPPHLRWQEDCPGAFPSTTTDMFGGSTHTPASTPISPSMSHTSQPSSLPAVSTPAPPLMFSTDLDSPPAQYPYVLDIQVALLRSRYYYAKYLLHRPFLYKALHYPDSVTQDDALGAAECLKASLKWPVAMSPTCKHKRLVPCMFFFTQNFFGILLLLHLSTTVPLLRRIRSTLCGERFEMDARETVGLYLDWLRDLKPIDGGTAWHWEVVRAIYGLEGG</sequence>
<evidence type="ECO:0000256" key="2">
    <source>
        <dbReference type="ARBA" id="ARBA00023242"/>
    </source>
</evidence>
<organism evidence="7">
    <name type="scientific">Podospora anserina (strain S / ATCC MYA-4624 / DSM 980 / FGSC 10383)</name>
    <name type="common">Pleurage anserina</name>
    <dbReference type="NCBI Taxonomy" id="515849"/>
    <lineage>
        <taxon>Eukaryota</taxon>
        <taxon>Fungi</taxon>
        <taxon>Dikarya</taxon>
        <taxon>Ascomycota</taxon>
        <taxon>Pezizomycotina</taxon>
        <taxon>Sordariomycetes</taxon>
        <taxon>Sordariomycetidae</taxon>
        <taxon>Sordariales</taxon>
        <taxon>Podosporaceae</taxon>
        <taxon>Podospora</taxon>
        <taxon>Podospora anserina</taxon>
    </lineage>
</organism>
<evidence type="ECO:0000313" key="8">
    <source>
        <dbReference type="EMBL" id="CDP24177.1"/>
    </source>
</evidence>
<feature type="compositionally biased region" description="Low complexity" evidence="4">
    <location>
        <begin position="15"/>
        <end position="25"/>
    </location>
</feature>
<accession>B2AU45</accession>
<dbReference type="OrthoDB" id="6133115at2759"/>
<feature type="region of interest" description="Disordered" evidence="4">
    <location>
        <begin position="535"/>
        <end position="559"/>
    </location>
</feature>
<feature type="coiled-coil region" evidence="3">
    <location>
        <begin position="80"/>
        <end position="107"/>
    </location>
</feature>
<dbReference type="PANTHER" id="PTHR47785">
    <property type="entry name" value="ZN(II)2CYS6 TRANSCRIPTION FACTOR (EUROFUNG)-RELATED-RELATED"/>
    <property type="match status" value="1"/>
</dbReference>
<dbReference type="PROSITE" id="PS50048">
    <property type="entry name" value="ZN2_CY6_FUNGAL_2"/>
    <property type="match status" value="1"/>
</dbReference>
<dbReference type="Proteomes" id="UP000001197">
    <property type="component" value="Chromosome 1"/>
</dbReference>
<dbReference type="GeneID" id="6191691"/>
<dbReference type="CDD" id="cd00067">
    <property type="entry name" value="GAL4"/>
    <property type="match status" value="1"/>
</dbReference>
<dbReference type="InterPro" id="IPR053181">
    <property type="entry name" value="EcdB-like_regulator"/>
</dbReference>
<dbReference type="HOGENOM" id="CLU_014025_2_0_1"/>
<dbReference type="InterPro" id="IPR007219">
    <property type="entry name" value="XnlR_reg_dom"/>
</dbReference>
<feature type="domain" description="Zn(2)-C6 fungal-type" evidence="6">
    <location>
        <begin position="38"/>
        <end position="68"/>
    </location>
</feature>
<dbReference type="GO" id="GO:0000981">
    <property type="term" value="F:DNA-binding transcription factor activity, RNA polymerase II-specific"/>
    <property type="evidence" value="ECO:0007669"/>
    <property type="project" value="InterPro"/>
</dbReference>
<reference evidence="7" key="2">
    <citation type="submission" date="2008-07" db="EMBL/GenBank/DDBJ databases">
        <authorList>
            <person name="Genoscope - CEA"/>
        </authorList>
    </citation>
    <scope>NUCLEOTIDE SEQUENCE</scope>
    <source>
        <strain evidence="7">S mat+</strain>
    </source>
</reference>
<evidence type="ECO:0000256" key="4">
    <source>
        <dbReference type="SAM" id="MobiDB-lite"/>
    </source>
</evidence>
<dbReference type="CDD" id="cd12148">
    <property type="entry name" value="fungal_TF_MHR"/>
    <property type="match status" value="1"/>
</dbReference>
<feature type="region of interest" description="Disordered" evidence="4">
    <location>
        <begin position="1"/>
        <end position="30"/>
    </location>
</feature>
<evidence type="ECO:0000313" key="9">
    <source>
        <dbReference type="Proteomes" id="UP000001197"/>
    </source>
</evidence>
<reference evidence="7 9" key="1">
    <citation type="journal article" date="2008" name="Genome Biol.">
        <title>The genome sequence of the model ascomycete fungus Podospora anserina.</title>
        <authorList>
            <person name="Espagne E."/>
            <person name="Lespinet O."/>
            <person name="Malagnac F."/>
            <person name="Da Silva C."/>
            <person name="Jaillon O."/>
            <person name="Porcel B.M."/>
            <person name="Couloux A."/>
            <person name="Aury J.-M."/>
            <person name="Segurens B."/>
            <person name="Poulain J."/>
            <person name="Anthouard V."/>
            <person name="Grossetete S."/>
            <person name="Khalili H."/>
            <person name="Coppin E."/>
            <person name="Dequard-Chablat M."/>
            <person name="Picard M."/>
            <person name="Contamine V."/>
            <person name="Arnaise S."/>
            <person name="Bourdais A."/>
            <person name="Berteaux-Lecellier V."/>
            <person name="Gautheret D."/>
            <person name="de Vries R.P."/>
            <person name="Battaglia E."/>
            <person name="Coutinho P.M."/>
            <person name="Danchin E.G.J."/>
            <person name="Henrissat B."/>
            <person name="El Khoury R."/>
            <person name="Sainsard-Chanet A."/>
            <person name="Boivin A."/>
            <person name="Pinan-Lucarre B."/>
            <person name="Sellem C.H."/>
            <person name="Debuchy R."/>
            <person name="Wincker P."/>
            <person name="Weissenbach J."/>
            <person name="Silar P."/>
        </authorList>
    </citation>
    <scope>NUCLEOTIDE SEQUENCE [LARGE SCALE GENOMIC DNA]</scope>
    <source>
        <strain evidence="9">S / ATCC MYA-4624 / DSM 980 / FGSC 10383</strain>
        <strain evidence="7">S mat+</strain>
    </source>
</reference>
<dbReference type="GO" id="GO:0003677">
    <property type="term" value="F:DNA binding"/>
    <property type="evidence" value="ECO:0007669"/>
    <property type="project" value="InterPro"/>
</dbReference>
<dbReference type="Pfam" id="PF04082">
    <property type="entry name" value="Fungal_trans"/>
    <property type="match status" value="1"/>
</dbReference>
<dbReference type="Gene3D" id="4.10.240.10">
    <property type="entry name" value="Zn(2)-C6 fungal-type DNA-binding domain"/>
    <property type="match status" value="1"/>
</dbReference>
<protein>
    <submittedName>
        <fullName evidence="7">Podospora anserina S mat+ genomic DNA chromosome 1, supercontig 4</fullName>
    </submittedName>
</protein>
<evidence type="ECO:0000259" key="6">
    <source>
        <dbReference type="PROSITE" id="PS50048"/>
    </source>
</evidence>
<dbReference type="GO" id="GO:0008270">
    <property type="term" value="F:zinc ion binding"/>
    <property type="evidence" value="ECO:0007669"/>
    <property type="project" value="InterPro"/>
</dbReference>
<dbReference type="VEuPathDB" id="FungiDB:PODANS_1_17930"/>
<dbReference type="GO" id="GO:0006351">
    <property type="term" value="P:DNA-templated transcription"/>
    <property type="evidence" value="ECO:0007669"/>
    <property type="project" value="InterPro"/>
</dbReference>
<dbReference type="KEGG" id="pan:PODANSg4280"/>
<keyword evidence="9" id="KW-1185">Reference proteome</keyword>
<evidence type="ECO:0000256" key="5">
    <source>
        <dbReference type="SAM" id="Phobius"/>
    </source>
</evidence>
<feature type="compositionally biased region" description="Polar residues" evidence="4">
    <location>
        <begin position="535"/>
        <end position="546"/>
    </location>
</feature>
<dbReference type="EMBL" id="FO904936">
    <property type="protein sequence ID" value="CDP24177.1"/>
    <property type="molecule type" value="Genomic_DNA"/>
</dbReference>
<dbReference type="SUPFAM" id="SSF57701">
    <property type="entry name" value="Zn2/Cys6 DNA-binding domain"/>
    <property type="match status" value="1"/>
</dbReference>
<proteinExistence type="predicted"/>
<dbReference type="eggNOG" id="ENOG502SHAW">
    <property type="taxonomic scope" value="Eukaryota"/>
</dbReference>
<keyword evidence="3" id="KW-0175">Coiled coil</keyword>
<name>B2AU45_PODAN</name>
<keyword evidence="5" id="KW-1133">Transmembrane helix</keyword>
<dbReference type="AlphaFoldDB" id="B2AU45"/>
<keyword evidence="2" id="KW-0539">Nucleus</keyword>
<evidence type="ECO:0000313" key="7">
    <source>
        <dbReference type="EMBL" id="CAP67918.1"/>
    </source>
</evidence>
<feature type="compositionally biased region" description="Low complexity" evidence="4">
    <location>
        <begin position="547"/>
        <end position="559"/>
    </location>
</feature>
<dbReference type="Pfam" id="PF00172">
    <property type="entry name" value="Zn_clus"/>
    <property type="match status" value="1"/>
</dbReference>
<reference evidence="9" key="3">
    <citation type="journal article" date="2014" name="Genetics">
        <title>Maintaining two mating types: Structure of the mating type locus and its role in heterokaryosis in Podospora anserina.</title>
        <authorList>
            <person name="Grognet P."/>
            <person name="Bidard F."/>
            <person name="Kuchly C."/>
            <person name="Tong L.C.H."/>
            <person name="Coppin E."/>
            <person name="Benkhali J.A."/>
            <person name="Couloux A."/>
            <person name="Wincker P."/>
            <person name="Debuchy R."/>
            <person name="Silar P."/>
        </authorList>
    </citation>
    <scope>GENOME REANNOTATION</scope>
    <source>
        <strain evidence="9">S / ATCC MYA-4624 / DSM 980 / FGSC 10383</strain>
    </source>
</reference>
<dbReference type="PANTHER" id="PTHR47785:SF6">
    <property type="entry name" value="ZN(II)2CYS6 TRANSCRIPTION FACTOR (EUROFUNG)"/>
    <property type="match status" value="1"/>
</dbReference>
<dbReference type="RefSeq" id="XP_001907247.1">
    <property type="nucleotide sequence ID" value="XM_001907212.1"/>
</dbReference>
<dbReference type="SMART" id="SM00066">
    <property type="entry name" value="GAL4"/>
    <property type="match status" value="1"/>
</dbReference>
<dbReference type="EMBL" id="CU633899">
    <property type="protein sequence ID" value="CAP67918.1"/>
    <property type="molecule type" value="Genomic_DNA"/>
</dbReference>
<keyword evidence="1" id="KW-0479">Metal-binding</keyword>
<dbReference type="InterPro" id="IPR036864">
    <property type="entry name" value="Zn2-C6_fun-type_DNA-bd_sf"/>
</dbReference>
<dbReference type="InterPro" id="IPR001138">
    <property type="entry name" value="Zn2Cys6_DnaBD"/>
</dbReference>
<keyword evidence="5" id="KW-0472">Membrane</keyword>
<feature type="transmembrane region" description="Helical" evidence="5">
    <location>
        <begin position="654"/>
        <end position="677"/>
    </location>
</feature>
<evidence type="ECO:0000256" key="3">
    <source>
        <dbReference type="SAM" id="Coils"/>
    </source>
</evidence>
<keyword evidence="5" id="KW-0812">Transmembrane</keyword>
<gene>
    <name evidence="7" type="ORF">PODANS_1_17930</name>
</gene>
<evidence type="ECO:0000256" key="1">
    <source>
        <dbReference type="ARBA" id="ARBA00022723"/>
    </source>
</evidence>